<proteinExistence type="predicted"/>
<feature type="compositionally biased region" description="Basic and acidic residues" evidence="1">
    <location>
        <begin position="134"/>
        <end position="175"/>
    </location>
</feature>
<feature type="compositionally biased region" description="Polar residues" evidence="1">
    <location>
        <begin position="89"/>
        <end position="125"/>
    </location>
</feature>
<protein>
    <submittedName>
        <fullName evidence="2">Uncharacterized protein</fullName>
    </submittedName>
</protein>
<evidence type="ECO:0000313" key="3">
    <source>
        <dbReference type="Proteomes" id="UP001189429"/>
    </source>
</evidence>
<feature type="region of interest" description="Disordered" evidence="1">
    <location>
        <begin position="89"/>
        <end position="175"/>
    </location>
</feature>
<keyword evidence="3" id="KW-1185">Reference proteome</keyword>
<accession>A0ABN9QGY5</accession>
<evidence type="ECO:0000256" key="1">
    <source>
        <dbReference type="SAM" id="MobiDB-lite"/>
    </source>
</evidence>
<name>A0ABN9QGY5_9DINO</name>
<evidence type="ECO:0000313" key="2">
    <source>
        <dbReference type="EMBL" id="CAK0805248.1"/>
    </source>
</evidence>
<gene>
    <name evidence="2" type="ORF">PCOR1329_LOCUS11826</name>
</gene>
<dbReference type="EMBL" id="CAUYUJ010003418">
    <property type="protein sequence ID" value="CAK0805248.1"/>
    <property type="molecule type" value="Genomic_DNA"/>
</dbReference>
<sequence length="175" mass="18495">MSFLPAVVGPTTRENNSTRKVISKMVVPSTFTKSGTSAIATIVSASMKRVTSAGAISTTEVVVSTNISGCMSVSASTNVSGSLAGVVSTNVSGPSTKVSSPITDVSGSTNGSSRNASTAVSSCTNVRVGVAQPPRDEVHQHLNEDLHPRIKDERLRHGNRPQHHEEEEREQRRQK</sequence>
<organism evidence="2 3">
    <name type="scientific">Prorocentrum cordatum</name>
    <dbReference type="NCBI Taxonomy" id="2364126"/>
    <lineage>
        <taxon>Eukaryota</taxon>
        <taxon>Sar</taxon>
        <taxon>Alveolata</taxon>
        <taxon>Dinophyceae</taxon>
        <taxon>Prorocentrales</taxon>
        <taxon>Prorocentraceae</taxon>
        <taxon>Prorocentrum</taxon>
    </lineage>
</organism>
<reference evidence="2" key="1">
    <citation type="submission" date="2023-10" db="EMBL/GenBank/DDBJ databases">
        <authorList>
            <person name="Chen Y."/>
            <person name="Shah S."/>
            <person name="Dougan E. K."/>
            <person name="Thang M."/>
            <person name="Chan C."/>
        </authorList>
    </citation>
    <scope>NUCLEOTIDE SEQUENCE [LARGE SCALE GENOMIC DNA]</scope>
</reference>
<comment type="caution">
    <text evidence="2">The sequence shown here is derived from an EMBL/GenBank/DDBJ whole genome shotgun (WGS) entry which is preliminary data.</text>
</comment>
<dbReference type="Proteomes" id="UP001189429">
    <property type="component" value="Unassembled WGS sequence"/>
</dbReference>